<protein>
    <submittedName>
        <fullName evidence="2">Polynucleotide kinase</fullName>
    </submittedName>
</protein>
<organism evidence="2 3">
    <name type="scientific">Meridianimarinicoccus aquatilis</name>
    <dbReference type="NCBI Taxonomy" id="2552766"/>
    <lineage>
        <taxon>Bacteria</taxon>
        <taxon>Pseudomonadati</taxon>
        <taxon>Pseudomonadota</taxon>
        <taxon>Alphaproteobacteria</taxon>
        <taxon>Rhodobacterales</taxon>
        <taxon>Paracoccaceae</taxon>
        <taxon>Meridianimarinicoccus</taxon>
    </lineage>
</organism>
<dbReference type="Pfam" id="PF25109">
    <property type="entry name" value="HAD_PNKP"/>
    <property type="match status" value="1"/>
</dbReference>
<dbReference type="Proteomes" id="UP000294562">
    <property type="component" value="Unassembled WGS sequence"/>
</dbReference>
<evidence type="ECO:0000259" key="1">
    <source>
        <dbReference type="Pfam" id="PF25109"/>
    </source>
</evidence>
<dbReference type="FunFam" id="3.40.50.1000:FF:000231">
    <property type="entry name" value="Polynucleotide kinase"/>
    <property type="match status" value="1"/>
</dbReference>
<dbReference type="GO" id="GO:0047846">
    <property type="term" value="F:deoxynucleotide 3'-phosphatase activity"/>
    <property type="evidence" value="ECO:0007669"/>
    <property type="project" value="InterPro"/>
</dbReference>
<dbReference type="SUPFAM" id="SSF52540">
    <property type="entry name" value="P-loop containing nucleoside triphosphate hydrolases"/>
    <property type="match status" value="1"/>
</dbReference>
<dbReference type="InterPro" id="IPR023214">
    <property type="entry name" value="HAD_sf"/>
</dbReference>
<comment type="caution">
    <text evidence="2">The sequence shown here is derived from an EMBL/GenBank/DDBJ whole genome shotgun (WGS) entry which is preliminary data.</text>
</comment>
<reference evidence="2 3" key="1">
    <citation type="submission" date="2019-03" db="EMBL/GenBank/DDBJ databases">
        <title>Rhodobacteraceae bacterium SM1902, a new member of the family Rhodobacteraceae isolated from Yantai.</title>
        <authorList>
            <person name="Sun Y."/>
        </authorList>
    </citation>
    <scope>NUCLEOTIDE SEQUENCE [LARGE SCALE GENOMIC DNA]</scope>
    <source>
        <strain evidence="2 3">SM1902</strain>
    </source>
</reference>
<dbReference type="EMBL" id="SMZO01000103">
    <property type="protein sequence ID" value="TDL81443.1"/>
    <property type="molecule type" value="Genomic_DNA"/>
</dbReference>
<dbReference type="Gene3D" id="3.40.50.300">
    <property type="entry name" value="P-loop containing nucleotide triphosphate hydrolases"/>
    <property type="match status" value="1"/>
</dbReference>
<dbReference type="RefSeq" id="WP_133344804.1">
    <property type="nucleotide sequence ID" value="NZ_SMZO01000103.1"/>
</dbReference>
<evidence type="ECO:0000313" key="3">
    <source>
        <dbReference type="Proteomes" id="UP000294562"/>
    </source>
</evidence>
<dbReference type="GO" id="GO:0016301">
    <property type="term" value="F:kinase activity"/>
    <property type="evidence" value="ECO:0007669"/>
    <property type="project" value="UniProtKB-KW"/>
</dbReference>
<sequence length="311" mass="35991">MHHHHHHHHHHKKIILTIGCPGSGKSTWAREFIAKNPGFYNINRDDYRQSIMAHEERDEYKYTKKKEGIVTGMQFDTAKSILYGGDSVKGVIISDTNLNPERRLAWETFAKEYGWKVEHKVFDVPWTELVKRNSKRGTKAVPIDVLRSMYKSMREYLGLPVYNGTPGKPKAVIFDVDGTLAKMNGRGPYDLEKCDTDVINPMVVELSKMYALMGYQIVVVSGRESGTKEDPTKYYRMTRKWVEDIAGVPLVMQCQREQGDTRKDDVVKEEIFWKHIAPHFDVKLAIDDRTQVVEMWRRIGVECWQVASGDF</sequence>
<dbReference type="Pfam" id="PF13671">
    <property type="entry name" value="AAA_33"/>
    <property type="match status" value="1"/>
</dbReference>
<name>A0A4R6AJ66_9RHOB</name>
<dbReference type="Gene3D" id="3.40.50.1000">
    <property type="entry name" value="HAD superfamily/HAD-like"/>
    <property type="match status" value="1"/>
</dbReference>
<feature type="domain" description="Polynucleotide kinase PNKP phosphatase" evidence="1">
    <location>
        <begin position="169"/>
        <end position="311"/>
    </location>
</feature>
<dbReference type="SFLD" id="SFLDS00003">
    <property type="entry name" value="Haloacid_Dehalogenase"/>
    <property type="match status" value="1"/>
</dbReference>
<dbReference type="SFLD" id="SFLDG00010">
    <property type="entry name" value="C1.8:_polynucleotide_5'-hydrox"/>
    <property type="match status" value="1"/>
</dbReference>
<gene>
    <name evidence="2" type="ORF">E2L05_20125</name>
</gene>
<proteinExistence type="predicted"/>
<dbReference type="AlphaFoldDB" id="A0A4R6AJ66"/>
<keyword evidence="2" id="KW-0418">Kinase</keyword>
<dbReference type="InterPro" id="IPR056782">
    <property type="entry name" value="HAD_PNKP"/>
</dbReference>
<keyword evidence="2" id="KW-0808">Transferase</keyword>
<accession>A0A4R6AJ66</accession>
<dbReference type="InterPro" id="IPR036412">
    <property type="entry name" value="HAD-like_sf"/>
</dbReference>
<dbReference type="InterPro" id="IPR027417">
    <property type="entry name" value="P-loop_NTPase"/>
</dbReference>
<dbReference type="FunFam" id="3.40.50.300:FF:002193">
    <property type="entry name" value="Polynucleotide kinase"/>
    <property type="match status" value="1"/>
</dbReference>
<evidence type="ECO:0000313" key="2">
    <source>
        <dbReference type="EMBL" id="TDL81443.1"/>
    </source>
</evidence>
<dbReference type="InterPro" id="IPR044493">
    <property type="entry name" value="PNKP_C_HAD"/>
</dbReference>
<dbReference type="SUPFAM" id="SSF56784">
    <property type="entry name" value="HAD-like"/>
    <property type="match status" value="1"/>
</dbReference>
<dbReference type="OrthoDB" id="7592866at2"/>
<keyword evidence="3" id="KW-1185">Reference proteome</keyword>
<dbReference type="CDD" id="cd07502">
    <property type="entry name" value="HAD_PNKP-C"/>
    <property type="match status" value="1"/>
</dbReference>